<evidence type="ECO:0000313" key="2">
    <source>
        <dbReference type="Proteomes" id="UP000887159"/>
    </source>
</evidence>
<name>A0A8X6S137_TRICX</name>
<comment type="caution">
    <text evidence="1">The sequence shown here is derived from an EMBL/GenBank/DDBJ whole genome shotgun (WGS) entry which is preliminary data.</text>
</comment>
<dbReference type="AlphaFoldDB" id="A0A8X6S137"/>
<keyword evidence="2" id="KW-1185">Reference proteome</keyword>
<dbReference type="EMBL" id="BMAU01021233">
    <property type="protein sequence ID" value="GFY02863.1"/>
    <property type="molecule type" value="Genomic_DNA"/>
</dbReference>
<reference evidence="1" key="1">
    <citation type="submission" date="2020-08" db="EMBL/GenBank/DDBJ databases">
        <title>Multicomponent nature underlies the extraordinary mechanical properties of spider dragline silk.</title>
        <authorList>
            <person name="Kono N."/>
            <person name="Nakamura H."/>
            <person name="Mori M."/>
            <person name="Yoshida Y."/>
            <person name="Ohtoshi R."/>
            <person name="Malay A.D."/>
            <person name="Moran D.A.P."/>
            <person name="Tomita M."/>
            <person name="Numata K."/>
            <person name="Arakawa K."/>
        </authorList>
    </citation>
    <scope>NUCLEOTIDE SEQUENCE</scope>
</reference>
<protein>
    <submittedName>
        <fullName evidence="1">Uncharacterized protein</fullName>
    </submittedName>
</protein>
<proteinExistence type="predicted"/>
<sequence>MPQYDCRGSLVVKVMDSWLACREYEPCTAEEQSWRRSRCRLNMSKLKRPPVGVVYKLGEECYLRCSPRRILGVKEVRCQKPSCS</sequence>
<organism evidence="1 2">
    <name type="scientific">Trichonephila clavipes</name>
    <name type="common">Golden silk orbweaver</name>
    <name type="synonym">Nephila clavipes</name>
    <dbReference type="NCBI Taxonomy" id="2585209"/>
    <lineage>
        <taxon>Eukaryota</taxon>
        <taxon>Metazoa</taxon>
        <taxon>Ecdysozoa</taxon>
        <taxon>Arthropoda</taxon>
        <taxon>Chelicerata</taxon>
        <taxon>Arachnida</taxon>
        <taxon>Araneae</taxon>
        <taxon>Araneomorphae</taxon>
        <taxon>Entelegynae</taxon>
        <taxon>Araneoidea</taxon>
        <taxon>Nephilidae</taxon>
        <taxon>Trichonephila</taxon>
    </lineage>
</organism>
<accession>A0A8X6S137</accession>
<dbReference type="Proteomes" id="UP000887159">
    <property type="component" value="Unassembled WGS sequence"/>
</dbReference>
<evidence type="ECO:0000313" key="1">
    <source>
        <dbReference type="EMBL" id="GFY02863.1"/>
    </source>
</evidence>
<gene>
    <name evidence="1" type="ORF">TNCV_3507431</name>
</gene>